<keyword evidence="7" id="KW-1185">Reference proteome</keyword>
<dbReference type="Pfam" id="PF13356">
    <property type="entry name" value="Arm-DNA-bind_3"/>
    <property type="match status" value="1"/>
</dbReference>
<dbReference type="PROSITE" id="PS51898">
    <property type="entry name" value="TYR_RECOMBINASE"/>
    <property type="match status" value="1"/>
</dbReference>
<dbReference type="EMBL" id="BBRZ01000079">
    <property type="protein sequence ID" value="GAM58235.1"/>
    <property type="molecule type" value="Genomic_DNA"/>
</dbReference>
<dbReference type="GO" id="GO:0015074">
    <property type="term" value="P:DNA integration"/>
    <property type="evidence" value="ECO:0007669"/>
    <property type="project" value="UniProtKB-KW"/>
</dbReference>
<dbReference type="InterPro" id="IPR050808">
    <property type="entry name" value="Phage_Integrase"/>
</dbReference>
<dbReference type="Gene3D" id="3.30.160.390">
    <property type="entry name" value="Integrase, DNA-binding domain"/>
    <property type="match status" value="1"/>
</dbReference>
<dbReference type="RefSeq" id="WP_261833386.1">
    <property type="nucleotide sequence ID" value="NZ_AP024881.1"/>
</dbReference>
<dbReference type="InterPro" id="IPR013762">
    <property type="entry name" value="Integrase-like_cat_sf"/>
</dbReference>
<evidence type="ECO:0000256" key="4">
    <source>
        <dbReference type="ARBA" id="ARBA00023172"/>
    </source>
</evidence>
<dbReference type="Gene3D" id="1.10.150.130">
    <property type="match status" value="1"/>
</dbReference>
<dbReference type="PANTHER" id="PTHR30629">
    <property type="entry name" value="PROPHAGE INTEGRASE"/>
    <property type="match status" value="1"/>
</dbReference>
<dbReference type="InterPro" id="IPR002104">
    <property type="entry name" value="Integrase_catalytic"/>
</dbReference>
<organism evidence="6 7">
    <name type="scientific">Vibrio ishigakensis</name>
    <dbReference type="NCBI Taxonomy" id="1481914"/>
    <lineage>
        <taxon>Bacteria</taxon>
        <taxon>Pseudomonadati</taxon>
        <taxon>Pseudomonadota</taxon>
        <taxon>Gammaproteobacteria</taxon>
        <taxon>Vibrionales</taxon>
        <taxon>Vibrionaceae</taxon>
        <taxon>Vibrio</taxon>
    </lineage>
</organism>
<evidence type="ECO:0000256" key="2">
    <source>
        <dbReference type="ARBA" id="ARBA00022908"/>
    </source>
</evidence>
<accession>A0A0B8NUM1</accession>
<dbReference type="Pfam" id="PF00589">
    <property type="entry name" value="Phage_integrase"/>
    <property type="match status" value="1"/>
</dbReference>
<dbReference type="InterPro" id="IPR038488">
    <property type="entry name" value="Integrase_DNA-bd_sf"/>
</dbReference>
<comment type="similarity">
    <text evidence="1">Belongs to the 'phage' integrase family.</text>
</comment>
<reference evidence="6 7" key="1">
    <citation type="submission" date="2015-01" db="EMBL/GenBank/DDBJ databases">
        <title>Vibrio sp. C1 JCM 19231 whole genome shotgun sequence.</title>
        <authorList>
            <person name="Sawabe T."/>
            <person name="Meirelles P."/>
            <person name="Feng G."/>
            <person name="Sayaka M."/>
            <person name="Hattori M."/>
            <person name="Ohkuma M."/>
        </authorList>
    </citation>
    <scope>NUCLEOTIDE SEQUENCE [LARGE SCALE GENOMIC DNA]</scope>
    <source>
        <strain evidence="7">JCM 19231</strain>
    </source>
</reference>
<reference evidence="6 7" key="2">
    <citation type="submission" date="2015-01" db="EMBL/GenBank/DDBJ databases">
        <authorList>
            <consortium name="NBRP consortium"/>
            <person name="Sawabe T."/>
            <person name="Meirelles P."/>
            <person name="Feng G."/>
            <person name="Sayaka M."/>
            <person name="Hattori M."/>
            <person name="Ohkuma M."/>
        </authorList>
    </citation>
    <scope>NUCLEOTIDE SEQUENCE [LARGE SCALE GENOMIC DNA]</scope>
    <source>
        <strain evidence="7">JCM 19231</strain>
    </source>
</reference>
<comment type="caution">
    <text evidence="6">The sequence shown here is derived from an EMBL/GenBank/DDBJ whole genome shotgun (WGS) entry which is preliminary data.</text>
</comment>
<dbReference type="AlphaFoldDB" id="A0A0B8NUM1"/>
<evidence type="ECO:0000259" key="5">
    <source>
        <dbReference type="PROSITE" id="PS51898"/>
    </source>
</evidence>
<name>A0A0B8NUM1_9VIBR</name>
<sequence length="423" mass="48004">MATNKLNKTKIEKLISDCKFYGKLKRVNDGDKLYICVEANGKAHWEFRYRRPLDGKDTYMRIDSYPLLGIADARKQSWPLHQALHDGIDPSLVKSGVIESIEHLGNVRFHDFSEHYFSKKPKKWGTVTIKDKEGIVKKHLVPTIGNTPLKSLRLNMIWGALDTIESANVRNKAFLIIKDVLEFAVAKGGLEDTVELDKLKAYFKKPKSKHYPAMKPEEVGQLISDFVHSNTSVLVFLLFLWQLHLLLRPGEAASTELANINLTERMFIIQNLKNDTEHAVPLSESAIRIYEFVTANFPDEKYLFPGRSKAGCIGDGTVGNAIRNTLKLKGKMTAHGTRSMGSTKLHESLVPSEIVEACLSHIDSNNVRAAYYRDNFYGPRIEVMEGWSEFIDLQLKKVVSNCYRDSPLIEVVKAILIQTHIEY</sequence>
<proteinExistence type="inferred from homology"/>
<dbReference type="Gene3D" id="1.10.443.10">
    <property type="entry name" value="Intergrase catalytic core"/>
    <property type="match status" value="1"/>
</dbReference>
<dbReference type="InterPro" id="IPR010998">
    <property type="entry name" value="Integrase_recombinase_N"/>
</dbReference>
<evidence type="ECO:0000313" key="7">
    <source>
        <dbReference type="Proteomes" id="UP000031671"/>
    </source>
</evidence>
<evidence type="ECO:0000313" key="6">
    <source>
        <dbReference type="EMBL" id="GAM58235.1"/>
    </source>
</evidence>
<dbReference type="PANTHER" id="PTHR30629:SF6">
    <property type="entry name" value="PROPHAGE INTEGRASE INTA-RELATED"/>
    <property type="match status" value="1"/>
</dbReference>
<feature type="domain" description="Tyr recombinase" evidence="5">
    <location>
        <begin position="209"/>
        <end position="385"/>
    </location>
</feature>
<dbReference type="InterPro" id="IPR011010">
    <property type="entry name" value="DNA_brk_join_enz"/>
</dbReference>
<keyword evidence="2" id="KW-0229">DNA integration</keyword>
<evidence type="ECO:0000256" key="3">
    <source>
        <dbReference type="ARBA" id="ARBA00023125"/>
    </source>
</evidence>
<dbReference type="GO" id="GO:0003677">
    <property type="term" value="F:DNA binding"/>
    <property type="evidence" value="ECO:0007669"/>
    <property type="project" value="UniProtKB-KW"/>
</dbReference>
<evidence type="ECO:0000256" key="1">
    <source>
        <dbReference type="ARBA" id="ARBA00008857"/>
    </source>
</evidence>
<gene>
    <name evidence="6" type="ORF">JCM19231_1363</name>
</gene>
<dbReference type="SUPFAM" id="SSF56349">
    <property type="entry name" value="DNA breaking-rejoining enzymes"/>
    <property type="match status" value="1"/>
</dbReference>
<protein>
    <submittedName>
        <fullName evidence="6">Phage integrase</fullName>
    </submittedName>
</protein>
<dbReference type="InterPro" id="IPR025166">
    <property type="entry name" value="Integrase_DNA_bind_dom"/>
</dbReference>
<keyword evidence="4" id="KW-0233">DNA recombination</keyword>
<dbReference type="Proteomes" id="UP000031671">
    <property type="component" value="Unassembled WGS sequence"/>
</dbReference>
<keyword evidence="3" id="KW-0238">DNA-binding</keyword>
<dbReference type="GO" id="GO:0006310">
    <property type="term" value="P:DNA recombination"/>
    <property type="evidence" value="ECO:0007669"/>
    <property type="project" value="UniProtKB-KW"/>
</dbReference>